<dbReference type="EMBL" id="MT142046">
    <property type="protein sequence ID" value="QJA73704.1"/>
    <property type="molecule type" value="Genomic_DNA"/>
</dbReference>
<dbReference type="PANTHER" id="PTHR10381:SF70">
    <property type="entry name" value="ATP-DEPENDENT CLP PROTEASE PROTEOLYTIC SUBUNIT"/>
    <property type="match status" value="1"/>
</dbReference>
<evidence type="ECO:0000256" key="5">
    <source>
        <dbReference type="SAM" id="MobiDB-lite"/>
    </source>
</evidence>
<feature type="compositionally biased region" description="Basic and acidic residues" evidence="5">
    <location>
        <begin position="270"/>
        <end position="288"/>
    </location>
</feature>
<name>A0A6M3JUQ5_9ZZZZ</name>
<dbReference type="GO" id="GO:0051117">
    <property type="term" value="F:ATPase binding"/>
    <property type="evidence" value="ECO:0007669"/>
    <property type="project" value="TreeGrafter"/>
</dbReference>
<keyword evidence="2" id="KW-0963">Cytoplasm</keyword>
<dbReference type="GO" id="GO:0009368">
    <property type="term" value="C:endopeptidase Clp complex"/>
    <property type="evidence" value="ECO:0007669"/>
    <property type="project" value="TreeGrafter"/>
</dbReference>
<evidence type="ECO:0000256" key="1">
    <source>
        <dbReference type="ARBA" id="ARBA00007039"/>
    </source>
</evidence>
<reference evidence="6" key="1">
    <citation type="submission" date="2020-03" db="EMBL/GenBank/DDBJ databases">
        <title>The deep terrestrial virosphere.</title>
        <authorList>
            <person name="Holmfeldt K."/>
            <person name="Nilsson E."/>
            <person name="Simone D."/>
            <person name="Lopez-Fernandez M."/>
            <person name="Wu X."/>
            <person name="de Brujin I."/>
            <person name="Lundin D."/>
            <person name="Andersson A."/>
            <person name="Bertilsson S."/>
            <person name="Dopson M."/>
        </authorList>
    </citation>
    <scope>NUCLEOTIDE SEQUENCE</scope>
    <source>
        <strain evidence="6">MM415A02275</strain>
    </source>
</reference>
<evidence type="ECO:0000256" key="3">
    <source>
        <dbReference type="ARBA" id="ARBA00022801"/>
    </source>
</evidence>
<dbReference type="Gene3D" id="3.90.226.10">
    <property type="entry name" value="2-enoyl-CoA Hydratase, Chain A, domain 1"/>
    <property type="match status" value="1"/>
</dbReference>
<dbReference type="Pfam" id="PF00574">
    <property type="entry name" value="CLP_protease"/>
    <property type="match status" value="1"/>
</dbReference>
<gene>
    <name evidence="6" type="ORF">MM415A02275_0009</name>
</gene>
<evidence type="ECO:0000256" key="4">
    <source>
        <dbReference type="SAM" id="Coils"/>
    </source>
</evidence>
<dbReference type="InterPro" id="IPR029045">
    <property type="entry name" value="ClpP/crotonase-like_dom_sf"/>
</dbReference>
<keyword evidence="6" id="KW-0645">Protease</keyword>
<sequence>MRISNRSLFKPKTKSPYGIKNKASADESTVYIYDEISWFGIDAEQFIKDFQAIKSSTIHIRINSPGGAVFDGTAIYNVIKQSKAYTISHIDGLAASISSVISLASKEVRMADNAFMMIHEPFSLVIGTAQDMRNEADLLDKVTGTIAKTYVQKSGKDETEIKDMMAAETWMTAQEALDNGFIDKIEEDDKKEDKSSAVMFDLSAYANVPAALKERKEAFSARDIEKILRDGGVPVNQAKAILSKGFKEESKATTFSSENLQDQKPSNLSPRDDKKELRDVAPSARDLRDVDTQAIESVADVLRDVEQEQEEAKEKDKVADLLERAELIAPSIKKPEPASNQSPYILFQ</sequence>
<dbReference type="PANTHER" id="PTHR10381">
    <property type="entry name" value="ATP-DEPENDENT CLP PROTEASE PROTEOLYTIC SUBUNIT"/>
    <property type="match status" value="1"/>
</dbReference>
<comment type="similarity">
    <text evidence="1">Belongs to the peptidase S14 family.</text>
</comment>
<feature type="compositionally biased region" description="Polar residues" evidence="5">
    <location>
        <begin position="252"/>
        <end position="269"/>
    </location>
</feature>
<protein>
    <submittedName>
        <fullName evidence="6">Putative protease</fullName>
    </submittedName>
</protein>
<evidence type="ECO:0000313" key="6">
    <source>
        <dbReference type="EMBL" id="QJA73704.1"/>
    </source>
</evidence>
<dbReference type="GO" id="GO:0004252">
    <property type="term" value="F:serine-type endopeptidase activity"/>
    <property type="evidence" value="ECO:0007669"/>
    <property type="project" value="InterPro"/>
</dbReference>
<keyword evidence="3" id="KW-0378">Hydrolase</keyword>
<dbReference type="CDD" id="cd07016">
    <property type="entry name" value="S14_ClpP_1"/>
    <property type="match status" value="1"/>
</dbReference>
<feature type="coiled-coil region" evidence="4">
    <location>
        <begin position="295"/>
        <end position="325"/>
    </location>
</feature>
<dbReference type="PRINTS" id="PR00127">
    <property type="entry name" value="CLPPROTEASEP"/>
</dbReference>
<dbReference type="NCBIfam" id="NF045542">
    <property type="entry name" value="Clp_rel_HeadMat"/>
    <property type="match status" value="1"/>
</dbReference>
<dbReference type="GO" id="GO:0006515">
    <property type="term" value="P:protein quality control for misfolded or incompletely synthesized proteins"/>
    <property type="evidence" value="ECO:0007669"/>
    <property type="project" value="TreeGrafter"/>
</dbReference>
<dbReference type="GO" id="GO:0004176">
    <property type="term" value="F:ATP-dependent peptidase activity"/>
    <property type="evidence" value="ECO:0007669"/>
    <property type="project" value="InterPro"/>
</dbReference>
<keyword evidence="4" id="KW-0175">Coiled coil</keyword>
<dbReference type="InterPro" id="IPR001907">
    <property type="entry name" value="ClpP"/>
</dbReference>
<dbReference type="SUPFAM" id="SSF52096">
    <property type="entry name" value="ClpP/crotonase"/>
    <property type="match status" value="1"/>
</dbReference>
<dbReference type="InterPro" id="IPR023562">
    <property type="entry name" value="ClpP/TepA"/>
</dbReference>
<dbReference type="AlphaFoldDB" id="A0A6M3JUQ5"/>
<organism evidence="6">
    <name type="scientific">viral metagenome</name>
    <dbReference type="NCBI Taxonomy" id="1070528"/>
    <lineage>
        <taxon>unclassified sequences</taxon>
        <taxon>metagenomes</taxon>
        <taxon>organismal metagenomes</taxon>
    </lineage>
</organism>
<accession>A0A6M3JUQ5</accession>
<proteinExistence type="inferred from homology"/>
<evidence type="ECO:0000256" key="2">
    <source>
        <dbReference type="ARBA" id="ARBA00022490"/>
    </source>
</evidence>
<feature type="region of interest" description="Disordered" evidence="5">
    <location>
        <begin position="252"/>
        <end position="288"/>
    </location>
</feature>